<keyword evidence="4" id="KW-0997">Cell inner membrane</keyword>
<evidence type="ECO:0000256" key="4">
    <source>
        <dbReference type="ARBA" id="ARBA00022519"/>
    </source>
</evidence>
<keyword evidence="6" id="KW-0442">Lipid degradation</keyword>
<evidence type="ECO:0000256" key="10">
    <source>
        <dbReference type="ARBA" id="ARBA00023186"/>
    </source>
</evidence>
<evidence type="ECO:0000256" key="9">
    <source>
        <dbReference type="ARBA" id="ARBA00023136"/>
    </source>
</evidence>
<evidence type="ECO:0000256" key="2">
    <source>
        <dbReference type="ARBA" id="ARBA00010358"/>
    </source>
</evidence>
<evidence type="ECO:0000256" key="13">
    <source>
        <dbReference type="SAM" id="SignalP"/>
    </source>
</evidence>
<name>A0AA48WDU5_9BURK</name>
<dbReference type="SUPFAM" id="SSF158855">
    <property type="entry name" value="Lipase chaperone-like"/>
    <property type="match status" value="1"/>
</dbReference>
<dbReference type="Proteomes" id="UP000662888">
    <property type="component" value="Chromosome"/>
</dbReference>
<keyword evidence="3" id="KW-1003">Cell membrane</keyword>
<evidence type="ECO:0000256" key="12">
    <source>
        <dbReference type="ARBA" id="ARBA00031542"/>
    </source>
</evidence>
<dbReference type="Pfam" id="PF03280">
    <property type="entry name" value="Lipase_chap"/>
    <property type="match status" value="1"/>
</dbReference>
<keyword evidence="7" id="KW-1133">Transmembrane helix</keyword>
<evidence type="ECO:0000256" key="3">
    <source>
        <dbReference type="ARBA" id="ARBA00022475"/>
    </source>
</evidence>
<protein>
    <recommendedName>
        <fullName evidence="11">Lipase helper protein</fullName>
    </recommendedName>
    <alternativeName>
        <fullName evidence="12">Lipase modulator</fullName>
    </alternativeName>
</protein>
<dbReference type="EMBL" id="CP065053">
    <property type="protein sequence ID" value="QPI49948.1"/>
    <property type="molecule type" value="Genomic_DNA"/>
</dbReference>
<feature type="signal peptide" evidence="13">
    <location>
        <begin position="1"/>
        <end position="25"/>
    </location>
</feature>
<keyword evidence="13" id="KW-0732">Signal</keyword>
<comment type="similarity">
    <text evidence="2">Belongs to the lipase chaperone family.</text>
</comment>
<comment type="subcellular location">
    <subcellularLocation>
        <location evidence="1">Cell inner membrane</location>
        <topology evidence="1">Single-pass membrane protein</topology>
        <orientation evidence="1">Periplasmic side</orientation>
    </subcellularLocation>
</comment>
<dbReference type="InterPro" id="IPR004961">
    <property type="entry name" value="Lipase_chaperone"/>
</dbReference>
<proteinExistence type="inferred from homology"/>
<keyword evidence="9" id="KW-0472">Membrane</keyword>
<evidence type="ECO:0000256" key="8">
    <source>
        <dbReference type="ARBA" id="ARBA00023098"/>
    </source>
</evidence>
<evidence type="ECO:0000256" key="11">
    <source>
        <dbReference type="ARBA" id="ARBA00030948"/>
    </source>
</evidence>
<organism evidence="14 15">
    <name type="scientific">Massilia antarctica</name>
    <dbReference type="NCBI Taxonomy" id="2765360"/>
    <lineage>
        <taxon>Bacteria</taxon>
        <taxon>Pseudomonadati</taxon>
        <taxon>Pseudomonadota</taxon>
        <taxon>Betaproteobacteria</taxon>
        <taxon>Burkholderiales</taxon>
        <taxon>Oxalobacteraceae</taxon>
        <taxon>Telluria group</taxon>
        <taxon>Massilia</taxon>
    </lineage>
</organism>
<keyword evidence="8" id="KW-0443">Lipid metabolism</keyword>
<gene>
    <name evidence="14" type="ORF">IV454_31875</name>
</gene>
<feature type="chain" id="PRO_5045789106" description="Lipase helper protein" evidence="13">
    <location>
        <begin position="26"/>
        <end position="311"/>
    </location>
</feature>
<sequence>MKVKGPLACTAALLAAGFMLCRSPATEPSPTARERTGQAVERSFTVLAEASPVLGAMPDQRASAPSFPLAADGSLSINDRTSTLLDVMLAGVPPHPGRVEVDQIEQRLTSGLPAQAAQQLARLLRTYIAYRDAETELGERQRAAAALTPALTPELALEQLHALRIAHFGEQLAASLYREEEKQTLADLAATLPGAPRSADTRERGVAADPALDRLHDEVAALRKAGAPDTRVAALREQVLGPDRARQLQDTEQVQSDWEQRSRSFLAAAQPGADVEGLLRGLYSEQEMPAARAYNLERLRNRQAGAAQNKQ</sequence>
<keyword evidence="15" id="KW-1185">Reference proteome</keyword>
<accession>A0AA48WDU5</accession>
<evidence type="ECO:0000313" key="15">
    <source>
        <dbReference type="Proteomes" id="UP000662888"/>
    </source>
</evidence>
<evidence type="ECO:0000256" key="5">
    <source>
        <dbReference type="ARBA" id="ARBA00022692"/>
    </source>
</evidence>
<evidence type="ECO:0000313" key="14">
    <source>
        <dbReference type="EMBL" id="QPI49948.1"/>
    </source>
</evidence>
<reference evidence="14 15" key="1">
    <citation type="submission" date="2020-11" db="EMBL/GenBank/DDBJ databases">
        <authorList>
            <person name="Sun Q."/>
        </authorList>
    </citation>
    <scope>NUCLEOTIDE SEQUENCE [LARGE SCALE GENOMIC DNA]</scope>
    <source>
        <strain evidence="14 15">P8398</strain>
    </source>
</reference>
<evidence type="ECO:0000256" key="7">
    <source>
        <dbReference type="ARBA" id="ARBA00022989"/>
    </source>
</evidence>
<evidence type="ECO:0000256" key="6">
    <source>
        <dbReference type="ARBA" id="ARBA00022963"/>
    </source>
</evidence>
<keyword evidence="10" id="KW-0143">Chaperone</keyword>
<evidence type="ECO:0000256" key="1">
    <source>
        <dbReference type="ARBA" id="ARBA00004383"/>
    </source>
</evidence>
<keyword evidence="5" id="KW-0812">Transmembrane</keyword>
<dbReference type="RefSeq" id="WP_206089559.1">
    <property type="nucleotide sequence ID" value="NZ_CP065053.1"/>
</dbReference>